<proteinExistence type="predicted"/>
<organism evidence="1">
    <name type="scientific">Rhizophora mucronata</name>
    <name type="common">Asiatic mangrove</name>
    <dbReference type="NCBI Taxonomy" id="61149"/>
    <lineage>
        <taxon>Eukaryota</taxon>
        <taxon>Viridiplantae</taxon>
        <taxon>Streptophyta</taxon>
        <taxon>Embryophyta</taxon>
        <taxon>Tracheophyta</taxon>
        <taxon>Spermatophyta</taxon>
        <taxon>Magnoliopsida</taxon>
        <taxon>eudicotyledons</taxon>
        <taxon>Gunneridae</taxon>
        <taxon>Pentapetalae</taxon>
        <taxon>rosids</taxon>
        <taxon>fabids</taxon>
        <taxon>Malpighiales</taxon>
        <taxon>Rhizophoraceae</taxon>
        <taxon>Rhizophora</taxon>
    </lineage>
</organism>
<accession>A0A2P2IWM4</accession>
<reference evidence="1" key="1">
    <citation type="submission" date="2018-02" db="EMBL/GenBank/DDBJ databases">
        <title>Rhizophora mucronata_Transcriptome.</title>
        <authorList>
            <person name="Meera S.P."/>
            <person name="Sreeshan A."/>
            <person name="Augustine A."/>
        </authorList>
    </citation>
    <scope>NUCLEOTIDE SEQUENCE</scope>
    <source>
        <tissue evidence="1">Leaf</tissue>
    </source>
</reference>
<dbReference type="EMBL" id="GGEC01005137">
    <property type="protein sequence ID" value="MBW85620.1"/>
    <property type="molecule type" value="Transcribed_RNA"/>
</dbReference>
<protein>
    <submittedName>
        <fullName evidence="1">Uncharacterized protein</fullName>
    </submittedName>
</protein>
<name>A0A2P2IWM4_RHIMU</name>
<dbReference type="AlphaFoldDB" id="A0A2P2IWM4"/>
<sequence length="53" mass="5922">MNGSLGSGGYLFHFLAQLTDSFLLRISIKTSNQSFDYVTAISNVSSTKQYHKF</sequence>
<evidence type="ECO:0000313" key="1">
    <source>
        <dbReference type="EMBL" id="MBW85620.1"/>
    </source>
</evidence>